<accession>A0A2J6RN00</accession>
<keyword evidence="2" id="KW-1185">Reference proteome</keyword>
<feature type="non-terminal residue" evidence="1">
    <location>
        <position position="153"/>
    </location>
</feature>
<proteinExistence type="predicted"/>
<dbReference type="Proteomes" id="UP000235786">
    <property type="component" value="Unassembled WGS sequence"/>
</dbReference>
<name>A0A2J6RN00_HYAVF</name>
<organism evidence="1 2">
    <name type="scientific">Hyaloscypha variabilis (strain UAMH 11265 / GT02V1 / F)</name>
    <name type="common">Meliniomyces variabilis</name>
    <dbReference type="NCBI Taxonomy" id="1149755"/>
    <lineage>
        <taxon>Eukaryota</taxon>
        <taxon>Fungi</taxon>
        <taxon>Dikarya</taxon>
        <taxon>Ascomycota</taxon>
        <taxon>Pezizomycotina</taxon>
        <taxon>Leotiomycetes</taxon>
        <taxon>Helotiales</taxon>
        <taxon>Hyaloscyphaceae</taxon>
        <taxon>Hyaloscypha</taxon>
        <taxon>Hyaloscypha variabilis</taxon>
    </lineage>
</organism>
<dbReference type="EMBL" id="KZ613946">
    <property type="protein sequence ID" value="PMD39886.1"/>
    <property type="molecule type" value="Genomic_DNA"/>
</dbReference>
<sequence>MARIERLYHSSGGRHVGLIFLLNEKSPKNNGTVDFMNLQASVLANFEMQILPLFGAELLLKTLMSFQQQLVYSREALDQTQKLKSVTALLPYCSTNPPIPEHLRNVLSDVCHSIPGLAQAATTREGQEGLRQWLPETGEAEDIIGFWEQEFVV</sequence>
<dbReference type="AlphaFoldDB" id="A0A2J6RN00"/>
<evidence type="ECO:0000313" key="2">
    <source>
        <dbReference type="Proteomes" id="UP000235786"/>
    </source>
</evidence>
<gene>
    <name evidence="1" type="ORF">L207DRAFT_512850</name>
</gene>
<protein>
    <submittedName>
        <fullName evidence="1">Uncharacterized protein</fullName>
    </submittedName>
</protein>
<dbReference type="OrthoDB" id="2129069at2759"/>
<evidence type="ECO:0000313" key="1">
    <source>
        <dbReference type="EMBL" id="PMD39886.1"/>
    </source>
</evidence>
<reference evidence="1 2" key="1">
    <citation type="submission" date="2016-04" db="EMBL/GenBank/DDBJ databases">
        <title>A degradative enzymes factory behind the ericoid mycorrhizal symbiosis.</title>
        <authorList>
            <consortium name="DOE Joint Genome Institute"/>
            <person name="Martino E."/>
            <person name="Morin E."/>
            <person name="Grelet G."/>
            <person name="Kuo A."/>
            <person name="Kohler A."/>
            <person name="Daghino S."/>
            <person name="Barry K."/>
            <person name="Choi C."/>
            <person name="Cichocki N."/>
            <person name="Clum A."/>
            <person name="Copeland A."/>
            <person name="Hainaut M."/>
            <person name="Haridas S."/>
            <person name="Labutti K."/>
            <person name="Lindquist E."/>
            <person name="Lipzen A."/>
            <person name="Khouja H.-R."/>
            <person name="Murat C."/>
            <person name="Ohm R."/>
            <person name="Olson A."/>
            <person name="Spatafora J."/>
            <person name="Veneault-Fourrey C."/>
            <person name="Henrissat B."/>
            <person name="Grigoriev I."/>
            <person name="Martin F."/>
            <person name="Perotto S."/>
        </authorList>
    </citation>
    <scope>NUCLEOTIDE SEQUENCE [LARGE SCALE GENOMIC DNA]</scope>
    <source>
        <strain evidence="1 2">F</strain>
    </source>
</reference>